<gene>
    <name evidence="1" type="ORF">ID854_09985</name>
</gene>
<evidence type="ECO:0000313" key="1">
    <source>
        <dbReference type="EMBL" id="MBD2800772.1"/>
    </source>
</evidence>
<accession>A0AAW3YTB3</accession>
<sequence>MENFKKAKTLKVSESYLFDFWALLNNEINSNHDLFKLDLNDITNIEILVKQGFLPAYNKHSISWKNRLKESYKYKIKYGKENNLAYYYRCGLPQMKLPSVMSVKEFYIFVWKYMFGEESYEANDIDDYDVIDQYNTYDWYRNQ</sequence>
<dbReference type="Proteomes" id="UP001193920">
    <property type="component" value="Unassembled WGS sequence"/>
</dbReference>
<dbReference type="EMBL" id="JACXBF010000216">
    <property type="protein sequence ID" value="MBD2800772.1"/>
    <property type="molecule type" value="Genomic_DNA"/>
</dbReference>
<comment type="caution">
    <text evidence="1">The sequence shown here is derived from an EMBL/GenBank/DDBJ whole genome shotgun (WGS) entry which is preliminary data.</text>
</comment>
<proteinExistence type="predicted"/>
<reference evidence="1" key="1">
    <citation type="submission" date="2020-09" db="EMBL/GenBank/DDBJ databases">
        <authorList>
            <person name="Palma L."/>
            <person name="Caballero P."/>
            <person name="Berry C."/>
            <person name="Del Valle E."/>
        </authorList>
    </citation>
    <scope>NUCLEOTIDE SEQUENCE</scope>
    <source>
        <strain evidence="1">M</strain>
    </source>
</reference>
<organism evidence="1">
    <name type="scientific">Xenorhabdus szentirmaii</name>
    <dbReference type="NCBI Taxonomy" id="290112"/>
    <lineage>
        <taxon>Bacteria</taxon>
        <taxon>Pseudomonadati</taxon>
        <taxon>Pseudomonadota</taxon>
        <taxon>Gammaproteobacteria</taxon>
        <taxon>Enterobacterales</taxon>
        <taxon>Morganellaceae</taxon>
        <taxon>Xenorhabdus</taxon>
    </lineage>
</organism>
<name>A0AAW3YTB3_9GAMM</name>
<protein>
    <submittedName>
        <fullName evidence="1">Uncharacterized protein</fullName>
    </submittedName>
</protein>
<dbReference type="AlphaFoldDB" id="A0AAW3YTB3"/>
<dbReference type="RefSeq" id="WP_323868940.1">
    <property type="nucleotide sequence ID" value="NZ_JACXBF010000216.1"/>
</dbReference>
<reference evidence="1" key="2">
    <citation type="journal article" date="2024" name="Toxins">
        <title>Genome Sequence Analysis of Native Xenorhabdus Strains Isolated from Entomopathogenic Nematodes in Argentina.</title>
        <authorList>
            <person name="Palma L."/>
            <person name="Frizzo L."/>
            <person name="Kaiser S."/>
            <person name="Berry C."/>
            <person name="Caballero P."/>
            <person name="Bode H.B."/>
            <person name="Del Valle E.E."/>
        </authorList>
    </citation>
    <scope>NUCLEOTIDE SEQUENCE</scope>
    <source>
        <strain evidence="1">M</strain>
    </source>
</reference>